<dbReference type="SMART" id="SM00240">
    <property type="entry name" value="FHA"/>
    <property type="match status" value="1"/>
</dbReference>
<dbReference type="PROSITE" id="PS50006">
    <property type="entry name" value="FHA_DOMAIN"/>
    <property type="match status" value="1"/>
</dbReference>
<proteinExistence type="predicted"/>
<feature type="domain" description="FHA" evidence="2">
    <location>
        <begin position="15"/>
        <end position="65"/>
    </location>
</feature>
<dbReference type="SUPFAM" id="SSF49879">
    <property type="entry name" value="SMAD/FHA domain"/>
    <property type="match status" value="1"/>
</dbReference>
<evidence type="ECO:0000313" key="4">
    <source>
        <dbReference type="Proteomes" id="UP000002026"/>
    </source>
</evidence>
<keyword evidence="1" id="KW-0597">Phosphoprotein</keyword>
<keyword evidence="4" id="KW-1185">Reference proteome</keyword>
<dbReference type="Pfam" id="PF00498">
    <property type="entry name" value="FHA"/>
    <property type="match status" value="1"/>
</dbReference>
<dbReference type="EMBL" id="CP001684">
    <property type="protein sequence ID" value="ACV21414.1"/>
    <property type="molecule type" value="Genomic_DNA"/>
</dbReference>
<dbReference type="CDD" id="cd00060">
    <property type="entry name" value="FHA"/>
    <property type="match status" value="1"/>
</dbReference>
<dbReference type="KEGG" id="shi:Shel_03510"/>
<evidence type="ECO:0000259" key="2">
    <source>
        <dbReference type="PROSITE" id="PS50006"/>
    </source>
</evidence>
<dbReference type="Gene3D" id="2.60.200.20">
    <property type="match status" value="1"/>
</dbReference>
<dbReference type="STRING" id="471855.Shel_03510"/>
<sequence>MPDGSSILLPTSEETVIGRESHNEKVANSLSHCDGVSRRHCTLRFDPQGTCVTVIDLGSTNGTWIGDDGEPLMPNEMFTGRLPLEIHLGNRAVVVLRAE</sequence>
<accession>C7N2A8</accession>
<evidence type="ECO:0000313" key="3">
    <source>
        <dbReference type="EMBL" id="ACV21414.1"/>
    </source>
</evidence>
<organism evidence="3 4">
    <name type="scientific">Slackia heliotrinireducens (strain ATCC 29202 / DSM 20476 / NCTC 11029 / RHS 1)</name>
    <name type="common">Peptococcus heliotrinreducens</name>
    <dbReference type="NCBI Taxonomy" id="471855"/>
    <lineage>
        <taxon>Bacteria</taxon>
        <taxon>Bacillati</taxon>
        <taxon>Actinomycetota</taxon>
        <taxon>Coriobacteriia</taxon>
        <taxon>Eggerthellales</taxon>
        <taxon>Eggerthellaceae</taxon>
        <taxon>Slackia</taxon>
    </lineage>
</organism>
<dbReference type="eggNOG" id="COG1716">
    <property type="taxonomic scope" value="Bacteria"/>
</dbReference>
<protein>
    <submittedName>
        <fullName evidence="3">FHA domain-containing protein</fullName>
    </submittedName>
</protein>
<evidence type="ECO:0000256" key="1">
    <source>
        <dbReference type="ARBA" id="ARBA00022553"/>
    </source>
</evidence>
<reference evidence="3 4" key="1">
    <citation type="journal article" date="2009" name="Stand. Genomic Sci.">
        <title>Complete genome sequence of Slackia heliotrinireducens type strain (RHS 1).</title>
        <authorList>
            <person name="Pukall R."/>
            <person name="Lapidus A."/>
            <person name="Nolan M."/>
            <person name="Copeland A."/>
            <person name="Glavina Del Rio T."/>
            <person name="Lucas S."/>
            <person name="Chen F."/>
            <person name="Tice H."/>
            <person name="Cheng J.F."/>
            <person name="Chertkov O."/>
            <person name="Bruce D."/>
            <person name="Goodwin L."/>
            <person name="Kuske C."/>
            <person name="Brettin T."/>
            <person name="Detter J.C."/>
            <person name="Han C."/>
            <person name="Pitluck S."/>
            <person name="Pati A."/>
            <person name="Mavrommatis K."/>
            <person name="Ivanova N."/>
            <person name="Ovchinnikova G."/>
            <person name="Chen A."/>
            <person name="Palaniappan K."/>
            <person name="Schneider S."/>
            <person name="Rohde M."/>
            <person name="Chain P."/>
            <person name="D'haeseleer P."/>
            <person name="Goker M."/>
            <person name="Bristow J."/>
            <person name="Eisen J.A."/>
            <person name="Markowitz V."/>
            <person name="Kyrpides N.C."/>
            <person name="Klenk H.P."/>
            <person name="Hugenholtz P."/>
        </authorList>
    </citation>
    <scope>NUCLEOTIDE SEQUENCE [LARGE SCALE GENOMIC DNA]</scope>
    <source>
        <strain evidence="4">ATCC 29202 / DSM 20476 / NCTC 11029 / RHS 1</strain>
    </source>
</reference>
<dbReference type="InterPro" id="IPR000253">
    <property type="entry name" value="FHA_dom"/>
</dbReference>
<dbReference type="HOGENOM" id="CLU_2318589_0_0_11"/>
<dbReference type="AlphaFoldDB" id="C7N2A8"/>
<gene>
    <name evidence="3" type="ordered locus">Shel_03510</name>
</gene>
<dbReference type="Proteomes" id="UP000002026">
    <property type="component" value="Chromosome"/>
</dbReference>
<dbReference type="InterPro" id="IPR008984">
    <property type="entry name" value="SMAD_FHA_dom_sf"/>
</dbReference>
<name>C7N2A8_SLAHD</name>